<dbReference type="GO" id="GO:0008270">
    <property type="term" value="F:zinc ion binding"/>
    <property type="evidence" value="ECO:0007669"/>
    <property type="project" value="UniProtKB-KW"/>
</dbReference>
<dbReference type="Proteomes" id="UP000694557">
    <property type="component" value="Unassembled WGS sequence"/>
</dbReference>
<dbReference type="AlphaFoldDB" id="A0A8C7IJK3"/>
<keyword evidence="6" id="KW-1185">Reference proteome</keyword>
<evidence type="ECO:0000256" key="3">
    <source>
        <dbReference type="ARBA" id="ARBA00022833"/>
    </source>
</evidence>
<evidence type="ECO:0000256" key="2">
    <source>
        <dbReference type="ARBA" id="ARBA00022771"/>
    </source>
</evidence>
<dbReference type="SUPFAM" id="SSF57783">
    <property type="entry name" value="Zinc beta-ribbon"/>
    <property type="match status" value="1"/>
</dbReference>
<keyword evidence="2" id="KW-0863">Zinc-finger</keyword>
<accession>A0A8C7IJK3</accession>
<proteinExistence type="predicted"/>
<evidence type="ECO:0000313" key="6">
    <source>
        <dbReference type="Proteomes" id="UP000694557"/>
    </source>
</evidence>
<dbReference type="GO" id="GO:0003676">
    <property type="term" value="F:nucleic acid binding"/>
    <property type="evidence" value="ECO:0007669"/>
    <property type="project" value="InterPro"/>
</dbReference>
<dbReference type="GO" id="GO:0006351">
    <property type="term" value="P:DNA-templated transcription"/>
    <property type="evidence" value="ECO:0007669"/>
    <property type="project" value="InterPro"/>
</dbReference>
<keyword evidence="1" id="KW-0479">Metal-binding</keyword>
<protein>
    <recommendedName>
        <fullName evidence="4">TFIIS-type domain-containing protein</fullName>
    </recommendedName>
</protein>
<reference evidence="5" key="1">
    <citation type="submission" date="2025-08" db="UniProtKB">
        <authorList>
            <consortium name="Ensembl"/>
        </authorList>
    </citation>
    <scope>IDENTIFICATION</scope>
</reference>
<feature type="domain" description="TFIIS-type" evidence="4">
    <location>
        <begin position="50"/>
        <end position="78"/>
    </location>
</feature>
<dbReference type="GeneTree" id="ENSGT01060000250435"/>
<dbReference type="Gene3D" id="2.20.25.10">
    <property type="match status" value="1"/>
</dbReference>
<organism evidence="5 6">
    <name type="scientific">Oncorhynchus kisutch</name>
    <name type="common">Coho salmon</name>
    <name type="synonym">Salmo kisutch</name>
    <dbReference type="NCBI Taxonomy" id="8019"/>
    <lineage>
        <taxon>Eukaryota</taxon>
        <taxon>Metazoa</taxon>
        <taxon>Chordata</taxon>
        <taxon>Craniata</taxon>
        <taxon>Vertebrata</taxon>
        <taxon>Euteleostomi</taxon>
        <taxon>Actinopterygii</taxon>
        <taxon>Neopterygii</taxon>
        <taxon>Teleostei</taxon>
        <taxon>Protacanthopterygii</taxon>
        <taxon>Salmoniformes</taxon>
        <taxon>Salmonidae</taxon>
        <taxon>Salmoninae</taxon>
        <taxon>Oncorhynchus</taxon>
    </lineage>
</organism>
<sequence>ALRCRALDHFFFWCVYFSGQEVKSLVLFKPLELSTVAVEDSELSTVIERRCSHCNKEGMVYHTRQMRYADEGQAVFYRDS</sequence>
<evidence type="ECO:0000259" key="4">
    <source>
        <dbReference type="Pfam" id="PF01096"/>
    </source>
</evidence>
<keyword evidence="3" id="KW-0862">Zinc</keyword>
<dbReference type="Ensembl" id="ENSOKIT00005077407.1">
    <property type="protein sequence ID" value="ENSOKIP00005072647.1"/>
    <property type="gene ID" value="ENSOKIG00005031337.1"/>
</dbReference>
<dbReference type="InterPro" id="IPR001222">
    <property type="entry name" value="Znf_TFIIS"/>
</dbReference>
<evidence type="ECO:0000256" key="1">
    <source>
        <dbReference type="ARBA" id="ARBA00022723"/>
    </source>
</evidence>
<dbReference type="Pfam" id="PF01096">
    <property type="entry name" value="Zn_ribbon_TFIIS"/>
    <property type="match status" value="1"/>
</dbReference>
<evidence type="ECO:0000313" key="5">
    <source>
        <dbReference type="Ensembl" id="ENSOKIP00005072647.1"/>
    </source>
</evidence>
<name>A0A8C7IJK3_ONCKI</name>
<reference evidence="5" key="2">
    <citation type="submission" date="2025-09" db="UniProtKB">
        <authorList>
            <consortium name="Ensembl"/>
        </authorList>
    </citation>
    <scope>IDENTIFICATION</scope>
</reference>